<keyword evidence="2" id="KW-0804">Transcription</keyword>
<evidence type="ECO:0000256" key="1">
    <source>
        <dbReference type="ARBA" id="ARBA00007692"/>
    </source>
</evidence>
<keyword evidence="3" id="KW-0809">Transit peptide</keyword>
<keyword evidence="5" id="KW-1185">Reference proteome</keyword>
<protein>
    <submittedName>
        <fullName evidence="4">Uncharacterized protein</fullName>
    </submittedName>
</protein>
<accession>A0A022RI94</accession>
<dbReference type="PANTHER" id="PTHR13068:SF38">
    <property type="entry name" value="TRANSCRIPTION TERMINATION FACTOR FAMILY PROTEIN"/>
    <property type="match status" value="1"/>
</dbReference>
<proteinExistence type="inferred from homology"/>
<dbReference type="OrthoDB" id="764594at2759"/>
<dbReference type="Pfam" id="PF02536">
    <property type="entry name" value="mTERF"/>
    <property type="match status" value="2"/>
</dbReference>
<dbReference type="Proteomes" id="UP000030748">
    <property type="component" value="Unassembled WGS sequence"/>
</dbReference>
<reference evidence="4 5" key="1">
    <citation type="journal article" date="2013" name="Proc. Natl. Acad. Sci. U.S.A.">
        <title>Fine-scale variation in meiotic recombination in Mimulus inferred from population shotgun sequencing.</title>
        <authorList>
            <person name="Hellsten U."/>
            <person name="Wright K.M."/>
            <person name="Jenkins J."/>
            <person name="Shu S."/>
            <person name="Yuan Y."/>
            <person name="Wessler S.R."/>
            <person name="Schmutz J."/>
            <person name="Willis J.H."/>
            <person name="Rokhsar D.S."/>
        </authorList>
    </citation>
    <scope>NUCLEOTIDE SEQUENCE [LARGE SCALE GENOMIC DNA]</scope>
    <source>
        <strain evidence="5">cv. DUN x IM62</strain>
    </source>
</reference>
<evidence type="ECO:0000313" key="5">
    <source>
        <dbReference type="Proteomes" id="UP000030748"/>
    </source>
</evidence>
<name>A0A022RI94_ERYGU</name>
<dbReference type="SMART" id="SM00733">
    <property type="entry name" value="Mterf"/>
    <property type="match status" value="6"/>
</dbReference>
<evidence type="ECO:0000313" key="4">
    <source>
        <dbReference type="EMBL" id="EYU39921.1"/>
    </source>
</evidence>
<dbReference type="GO" id="GO:0003676">
    <property type="term" value="F:nucleic acid binding"/>
    <property type="evidence" value="ECO:0007669"/>
    <property type="project" value="InterPro"/>
</dbReference>
<dbReference type="GO" id="GO:0009507">
    <property type="term" value="C:chloroplast"/>
    <property type="evidence" value="ECO:0000318"/>
    <property type="project" value="GO_Central"/>
</dbReference>
<dbReference type="GO" id="GO:0009658">
    <property type="term" value="P:chloroplast organization"/>
    <property type="evidence" value="ECO:0000318"/>
    <property type="project" value="GO_Central"/>
</dbReference>
<dbReference type="GO" id="GO:0006353">
    <property type="term" value="P:DNA-templated transcription termination"/>
    <property type="evidence" value="ECO:0007669"/>
    <property type="project" value="UniProtKB-KW"/>
</dbReference>
<dbReference type="KEGG" id="egt:105955227"/>
<evidence type="ECO:0000256" key="3">
    <source>
        <dbReference type="ARBA" id="ARBA00022946"/>
    </source>
</evidence>
<dbReference type="AlphaFoldDB" id="A0A022RI94"/>
<sequence>MSRLQKLRTLSSLKWVPLLCPESNSTSSKSNLYVSGSHHLLQHLRFCGTESLKNGGNLGELAKKSRVVKREAQAALLEYFHFTRSFQIMDAENMSKNTPDFFDRLLRRVDIRGGGGGGGGGAEVGKSVSRFLRYNPVNEFEPFFESIGLSPSEYSSFLPRNLMFLNDDHLLLENYYVLCNYGVARNRIGKIYKEARAVFGYDYGVLKSKLQSFQDLGLKQSLVAKVIASSPRLLWGDVDKEFVIVLEKFKKIGITYDWLEEHISIEDSYDWKCMLELVFLLSDLGLSDEQLGELFAQHPPLLLESSGRVTFCLFGLLLKFGSKISDVQTVFLQFPPISVLKFTENLCNCYDFLVEINMPVEEIGKIVGSHSSLLGSCELKSVKSLMSALNCGKNRLCQMVKEDPRLLKKWALGKRVDPLQEQKRVLKVRMMKTEFLSSLGFEEKTNDFEKALKICRGKGVELQERFDCLVNIGFSREEVVEMLKASPQILNQSSDVIEKKVGFFVKDLGYSLSDLRVHPKIISYTIPRLKLRLLMYKWLKEEGAVHPKLALSTLLSSSDDKFVTRYVNSHTEGPEFWERLKKEINSDENI</sequence>
<comment type="similarity">
    <text evidence="1">Belongs to the mTERF family.</text>
</comment>
<organism evidence="4 5">
    <name type="scientific">Erythranthe guttata</name>
    <name type="common">Yellow monkey flower</name>
    <name type="synonym">Mimulus guttatus</name>
    <dbReference type="NCBI Taxonomy" id="4155"/>
    <lineage>
        <taxon>Eukaryota</taxon>
        <taxon>Viridiplantae</taxon>
        <taxon>Streptophyta</taxon>
        <taxon>Embryophyta</taxon>
        <taxon>Tracheophyta</taxon>
        <taxon>Spermatophyta</taxon>
        <taxon>Magnoliopsida</taxon>
        <taxon>eudicotyledons</taxon>
        <taxon>Gunneridae</taxon>
        <taxon>Pentapetalae</taxon>
        <taxon>asterids</taxon>
        <taxon>lamiids</taxon>
        <taxon>Lamiales</taxon>
        <taxon>Phrymaceae</taxon>
        <taxon>Erythranthe</taxon>
    </lineage>
</organism>
<gene>
    <name evidence="4" type="ORF">MIMGU_mgv1a025668mg</name>
</gene>
<dbReference type="EMBL" id="KI630437">
    <property type="protein sequence ID" value="EYU39921.1"/>
    <property type="molecule type" value="Genomic_DNA"/>
</dbReference>
<dbReference type="OMA" id="IHRCLAF"/>
<keyword evidence="2" id="KW-0805">Transcription regulation</keyword>
<dbReference type="InterPro" id="IPR038538">
    <property type="entry name" value="MTERF_sf"/>
</dbReference>
<dbReference type="InterPro" id="IPR003690">
    <property type="entry name" value="MTERF"/>
</dbReference>
<dbReference type="FunFam" id="1.25.70.10:FF:000019">
    <property type="entry name" value="mTERF family protein"/>
    <property type="match status" value="1"/>
</dbReference>
<keyword evidence="2" id="KW-0806">Transcription termination</keyword>
<dbReference type="PANTHER" id="PTHR13068">
    <property type="entry name" value="CGI-12 PROTEIN-RELATED"/>
    <property type="match status" value="1"/>
</dbReference>
<dbReference type="eggNOG" id="KOG1267">
    <property type="taxonomic scope" value="Eukaryota"/>
</dbReference>
<dbReference type="Gene3D" id="1.25.70.10">
    <property type="entry name" value="Transcription termination factor 3, mitochondrial"/>
    <property type="match status" value="2"/>
</dbReference>
<evidence type="ECO:0000256" key="2">
    <source>
        <dbReference type="ARBA" id="ARBA00022472"/>
    </source>
</evidence>
<dbReference type="STRING" id="4155.A0A022RI94"/>